<proteinExistence type="predicted"/>
<keyword evidence="5" id="KW-0865">Zymogen</keyword>
<keyword evidence="2" id="KW-0210">Decarboxylase</keyword>
<evidence type="ECO:0000313" key="9">
    <source>
        <dbReference type="EMBL" id="SZX75810.1"/>
    </source>
</evidence>
<dbReference type="Proteomes" id="UP000256970">
    <property type="component" value="Unassembled WGS sequence"/>
</dbReference>
<keyword evidence="7" id="KW-0704">Schiff base</keyword>
<dbReference type="SUPFAM" id="SSF56276">
    <property type="entry name" value="S-adenosylmethionine decarboxylase"/>
    <property type="match status" value="1"/>
</dbReference>
<evidence type="ECO:0000256" key="3">
    <source>
        <dbReference type="ARBA" id="ARBA00022813"/>
    </source>
</evidence>
<name>A0A383WEX5_TETOB</name>
<dbReference type="AlphaFoldDB" id="A0A383WEX5"/>
<evidence type="ECO:0000256" key="6">
    <source>
        <dbReference type="ARBA" id="ARBA00023239"/>
    </source>
</evidence>
<comment type="cofactor">
    <cofactor evidence="1">
        <name>pyruvate</name>
        <dbReference type="ChEBI" id="CHEBI:15361"/>
    </cofactor>
</comment>
<keyword evidence="3" id="KW-0068">Autocatalytic cleavage</keyword>
<evidence type="ECO:0000256" key="1">
    <source>
        <dbReference type="ARBA" id="ARBA00001928"/>
    </source>
</evidence>
<dbReference type="Gene3D" id="3.60.90.10">
    <property type="entry name" value="S-adenosylmethionine decarboxylase"/>
    <property type="match status" value="1"/>
</dbReference>
<reference evidence="9 10" key="1">
    <citation type="submission" date="2016-10" db="EMBL/GenBank/DDBJ databases">
        <authorList>
            <person name="Cai Z."/>
        </authorList>
    </citation>
    <scope>NUCLEOTIDE SEQUENCE [LARGE SCALE GENOMIC DNA]</scope>
</reference>
<accession>A0A383WEX5</accession>
<organism evidence="9 10">
    <name type="scientific">Tetradesmus obliquus</name>
    <name type="common">Green alga</name>
    <name type="synonym">Acutodesmus obliquus</name>
    <dbReference type="NCBI Taxonomy" id="3088"/>
    <lineage>
        <taxon>Eukaryota</taxon>
        <taxon>Viridiplantae</taxon>
        <taxon>Chlorophyta</taxon>
        <taxon>core chlorophytes</taxon>
        <taxon>Chlorophyceae</taxon>
        <taxon>CS clade</taxon>
        <taxon>Sphaeropleales</taxon>
        <taxon>Scenedesmaceae</taxon>
        <taxon>Tetradesmus</taxon>
    </lineage>
</organism>
<keyword evidence="10" id="KW-1185">Reference proteome</keyword>
<keyword evidence="6" id="KW-0456">Lyase</keyword>
<dbReference type="InterPro" id="IPR003826">
    <property type="entry name" value="AdoMetDC_fam_prok"/>
</dbReference>
<dbReference type="InterPro" id="IPR016067">
    <property type="entry name" value="S-AdoMet_deCO2ase_core"/>
</dbReference>
<evidence type="ECO:0000313" key="10">
    <source>
        <dbReference type="Proteomes" id="UP000256970"/>
    </source>
</evidence>
<dbReference type="Pfam" id="PF02675">
    <property type="entry name" value="AdoMet_dc"/>
    <property type="match status" value="1"/>
</dbReference>
<keyword evidence="4" id="KW-0620">Polyamine biosynthesis</keyword>
<evidence type="ECO:0008006" key="11">
    <source>
        <dbReference type="Google" id="ProtNLM"/>
    </source>
</evidence>
<keyword evidence="8" id="KW-0670">Pyruvate</keyword>
<evidence type="ECO:0000256" key="2">
    <source>
        <dbReference type="ARBA" id="ARBA00022793"/>
    </source>
</evidence>
<gene>
    <name evidence="9" type="ORF">BQ4739_LOCUS16156</name>
</gene>
<evidence type="ECO:0000256" key="7">
    <source>
        <dbReference type="ARBA" id="ARBA00023270"/>
    </source>
</evidence>
<protein>
    <recommendedName>
        <fullName evidence="11">S-adenosylmethionine decarboxylase proenzyme</fullName>
    </recommendedName>
</protein>
<dbReference type="GO" id="GO:0008295">
    <property type="term" value="P:spermidine biosynthetic process"/>
    <property type="evidence" value="ECO:0007669"/>
    <property type="project" value="InterPro"/>
</dbReference>
<evidence type="ECO:0000256" key="8">
    <source>
        <dbReference type="ARBA" id="ARBA00023317"/>
    </source>
</evidence>
<evidence type="ECO:0000256" key="4">
    <source>
        <dbReference type="ARBA" id="ARBA00023115"/>
    </source>
</evidence>
<evidence type="ECO:0000256" key="5">
    <source>
        <dbReference type="ARBA" id="ARBA00023145"/>
    </source>
</evidence>
<sequence>MDYNFPAVKDNKDSEALAHEVFGIMEKSLKEAGIHIVFEKLIILPEPGSNDPSPPGFTSVLLLDESHATAHCFSNVENKGLLAVDVFTCGGQPDKTLAAAKAIHAALDQRWAGQKDYKSIQSTAWRFPYDI</sequence>
<dbReference type="EMBL" id="FNXT01001243">
    <property type="protein sequence ID" value="SZX75810.1"/>
    <property type="molecule type" value="Genomic_DNA"/>
</dbReference>
<dbReference type="GO" id="GO:0004014">
    <property type="term" value="F:adenosylmethionine decarboxylase activity"/>
    <property type="evidence" value="ECO:0007669"/>
    <property type="project" value="InterPro"/>
</dbReference>